<feature type="binding site" evidence="7">
    <location>
        <position position="238"/>
    </location>
    <ligand>
        <name>Mg(2+)</name>
        <dbReference type="ChEBI" id="CHEBI:18420"/>
    </ligand>
</feature>
<dbReference type="Gene3D" id="3.30.390.10">
    <property type="entry name" value="Enolase-like, N-terminal domain"/>
    <property type="match status" value="1"/>
</dbReference>
<reference evidence="9 10" key="1">
    <citation type="submission" date="2019-08" db="EMBL/GenBank/DDBJ databases">
        <title>Bacillus genomes from the desert of Cuatro Cienegas, Coahuila.</title>
        <authorList>
            <person name="Olmedo-Alvarez G."/>
        </authorList>
    </citation>
    <scope>NUCLEOTIDE SEQUENCE [LARGE SCALE GENOMIC DNA]</scope>
    <source>
        <strain evidence="9 10">CH88_3T</strain>
    </source>
</reference>
<comment type="similarity">
    <text evidence="7">Belongs to the mandelate racemase/muconate lactonizing enzyme family. MenC type 2 subfamily.</text>
</comment>
<dbReference type="SUPFAM" id="SSF54826">
    <property type="entry name" value="Enolase N-terminal domain-like"/>
    <property type="match status" value="1"/>
</dbReference>
<dbReference type="GO" id="GO:0043748">
    <property type="term" value="F:O-succinylbenzoate synthase activity"/>
    <property type="evidence" value="ECO:0007669"/>
    <property type="project" value="UniProtKB-EC"/>
</dbReference>
<proteinExistence type="inferred from homology"/>
<feature type="active site" description="Proton donor" evidence="7">
    <location>
        <position position="163"/>
    </location>
</feature>
<keyword evidence="3 7" id="KW-0479">Metal-binding</keyword>
<dbReference type="SFLD" id="SFLDF00009">
    <property type="entry name" value="o-succinylbenzoate_synthase"/>
    <property type="match status" value="1"/>
</dbReference>
<comment type="caution">
    <text evidence="9">The sequence shown here is derived from an EMBL/GenBank/DDBJ whole genome shotgun (WGS) entry which is preliminary data.</text>
</comment>
<keyword evidence="5 7" id="KW-0456">Lyase</keyword>
<evidence type="ECO:0000259" key="8">
    <source>
        <dbReference type="SMART" id="SM00922"/>
    </source>
</evidence>
<evidence type="ECO:0000313" key="10">
    <source>
        <dbReference type="Proteomes" id="UP000323393"/>
    </source>
</evidence>
<dbReference type="SFLD" id="SFLDG00180">
    <property type="entry name" value="muconate_cycloisomerase"/>
    <property type="match status" value="1"/>
</dbReference>
<comment type="function">
    <text evidence="7">Converts 2-succinyl-6-hydroxy-2,4-cyclohexadiene-1-carboxylate (SHCHC) to 2-succinylbenzoate (OSB).</text>
</comment>
<evidence type="ECO:0000256" key="1">
    <source>
        <dbReference type="ARBA" id="ARBA00001968"/>
    </source>
</evidence>
<dbReference type="CDD" id="cd03317">
    <property type="entry name" value="NAAAR"/>
    <property type="match status" value="1"/>
</dbReference>
<comment type="cofactor">
    <cofactor evidence="1 7">
        <name>a divalent metal cation</name>
        <dbReference type="ChEBI" id="CHEBI:60240"/>
    </cofactor>
</comment>
<sequence length="368" mass="41142">MKIEKVHLFLTSMKLVQPFRTHQETVTDRESILVKVTDDEGHSGWGEVVAFSSPWYTEETIETAWHMLTEFFIPTIIQGEWKSPREVNEALSRWKRNQMAKAGIEMAVWDLFAKRASVSLAEYIGGVRIEVKAGVVVSMDSPERMLSTIDSRIKEGYERIKVKIDPANGYEMLKVIKDAYPDIALLADANSAYSLKDVERLKDLDSLNLLMIEQPLASDDIVEHAELQKILSTPVCLDESIVSLHDARNAVKLGSCKVMSIKIGRVGGLANAIDIHDLCEEHDIPVWCGGMLETGISRAFHIALASLPNFTIPGDLSASSRYWEQDVIIPEVVVEHGKVKVPEGPGIGFKVDETFIEQITKRKATFHA</sequence>
<dbReference type="InterPro" id="IPR013341">
    <property type="entry name" value="Mandelate_racemase_N_dom"/>
</dbReference>
<evidence type="ECO:0000256" key="7">
    <source>
        <dbReference type="HAMAP-Rule" id="MF_01933"/>
    </source>
</evidence>
<dbReference type="PANTHER" id="PTHR48073:SF5">
    <property type="entry name" value="O-SUCCINYLBENZOATE SYNTHASE"/>
    <property type="match status" value="1"/>
</dbReference>
<dbReference type="Pfam" id="PF02746">
    <property type="entry name" value="MR_MLE_N"/>
    <property type="match status" value="1"/>
</dbReference>
<evidence type="ECO:0000256" key="2">
    <source>
        <dbReference type="ARBA" id="ARBA00022428"/>
    </source>
</evidence>
<feature type="binding site" evidence="7">
    <location>
        <position position="213"/>
    </location>
    <ligand>
        <name>Mg(2+)</name>
        <dbReference type="ChEBI" id="CHEBI:18420"/>
    </ligand>
</feature>
<feature type="binding site" evidence="7">
    <location>
        <position position="188"/>
    </location>
    <ligand>
        <name>Mg(2+)</name>
        <dbReference type="ChEBI" id="CHEBI:18420"/>
    </ligand>
</feature>
<evidence type="ECO:0000256" key="6">
    <source>
        <dbReference type="ARBA" id="ARBA00029491"/>
    </source>
</evidence>
<dbReference type="InterPro" id="IPR010197">
    <property type="entry name" value="OSBS/NAAAR"/>
</dbReference>
<dbReference type="AlphaFoldDB" id="A0AA94WKH3"/>
<name>A0AA94WKH3_9BACI</name>
<dbReference type="InterPro" id="IPR029065">
    <property type="entry name" value="Enolase_C-like"/>
</dbReference>
<evidence type="ECO:0000313" key="9">
    <source>
        <dbReference type="EMBL" id="TYS55715.1"/>
    </source>
</evidence>
<keyword evidence="2 7" id="KW-0474">Menaquinone biosynthesis</keyword>
<dbReference type="SMART" id="SM00922">
    <property type="entry name" value="MR_MLE"/>
    <property type="match status" value="1"/>
</dbReference>
<dbReference type="PANTHER" id="PTHR48073">
    <property type="entry name" value="O-SUCCINYLBENZOATE SYNTHASE-RELATED"/>
    <property type="match status" value="1"/>
</dbReference>
<evidence type="ECO:0000256" key="5">
    <source>
        <dbReference type="ARBA" id="ARBA00023239"/>
    </source>
</evidence>
<comment type="pathway">
    <text evidence="7">Quinol/quinone metabolism; menaquinone biosynthesis.</text>
</comment>
<comment type="catalytic activity">
    <reaction evidence="7">
        <text>(1R,6R)-6-hydroxy-2-succinyl-cyclohexa-2,4-diene-1-carboxylate = 2-succinylbenzoate + H2O</text>
        <dbReference type="Rhea" id="RHEA:10196"/>
        <dbReference type="ChEBI" id="CHEBI:15377"/>
        <dbReference type="ChEBI" id="CHEBI:18325"/>
        <dbReference type="ChEBI" id="CHEBI:58689"/>
        <dbReference type="EC" id="4.2.1.113"/>
    </reaction>
</comment>
<evidence type="ECO:0000256" key="3">
    <source>
        <dbReference type="ARBA" id="ARBA00022723"/>
    </source>
</evidence>
<dbReference type="GO" id="GO:0000287">
    <property type="term" value="F:magnesium ion binding"/>
    <property type="evidence" value="ECO:0007669"/>
    <property type="project" value="UniProtKB-UniRule"/>
</dbReference>
<dbReference type="SFLD" id="SFLDS00001">
    <property type="entry name" value="Enolase"/>
    <property type="match status" value="1"/>
</dbReference>
<dbReference type="HAMAP" id="MF_01933">
    <property type="entry name" value="MenC_2"/>
    <property type="match status" value="1"/>
</dbReference>
<dbReference type="Proteomes" id="UP000323393">
    <property type="component" value="Unassembled WGS sequence"/>
</dbReference>
<comment type="pathway">
    <text evidence="7">Quinol/quinone metabolism; 1,4-dihydroxy-2-naphthoate biosynthesis; 1,4-dihydroxy-2-naphthoate from chorismate: step 4/7.</text>
</comment>
<dbReference type="EC" id="4.2.1.113" evidence="6 7"/>
<dbReference type="NCBIfam" id="TIGR01928">
    <property type="entry name" value="menC_lowGC_arch"/>
    <property type="match status" value="1"/>
</dbReference>
<gene>
    <name evidence="7 9" type="primary">menC</name>
    <name evidence="9" type="ORF">FZC74_18375</name>
</gene>
<dbReference type="Pfam" id="PF13378">
    <property type="entry name" value="MR_MLE_C"/>
    <property type="match status" value="1"/>
</dbReference>
<evidence type="ECO:0000256" key="4">
    <source>
        <dbReference type="ARBA" id="ARBA00022842"/>
    </source>
</evidence>
<accession>A0AA94WKH3</accession>
<keyword evidence="4 7" id="KW-0460">Magnesium</keyword>
<feature type="domain" description="Mandelate racemase/muconate lactonizing enzyme C-terminal" evidence="8">
    <location>
        <begin position="142"/>
        <end position="234"/>
    </location>
</feature>
<dbReference type="GO" id="GO:0016854">
    <property type="term" value="F:racemase and epimerase activity"/>
    <property type="evidence" value="ECO:0007669"/>
    <property type="project" value="UniProtKB-ARBA"/>
</dbReference>
<dbReference type="InterPro" id="IPR047585">
    <property type="entry name" value="MenC"/>
</dbReference>
<dbReference type="Gene3D" id="3.20.20.120">
    <property type="entry name" value="Enolase-like C-terminal domain"/>
    <property type="match status" value="1"/>
</dbReference>
<dbReference type="EMBL" id="VTEU01000010">
    <property type="protein sequence ID" value="TYS55715.1"/>
    <property type="molecule type" value="Genomic_DNA"/>
</dbReference>
<dbReference type="GO" id="GO:0009234">
    <property type="term" value="P:menaquinone biosynthetic process"/>
    <property type="evidence" value="ECO:0007669"/>
    <property type="project" value="UniProtKB-UniRule"/>
</dbReference>
<dbReference type="InterPro" id="IPR029017">
    <property type="entry name" value="Enolase-like_N"/>
</dbReference>
<protein>
    <recommendedName>
        <fullName evidence="6 7">o-succinylbenzoate synthase</fullName>
        <shortName evidence="7">OSB synthase</shortName>
        <shortName evidence="7">OSBS</shortName>
        <ecNumber evidence="6 7">4.2.1.113</ecNumber>
    </recommendedName>
    <alternativeName>
        <fullName evidence="7">4-(2'-carboxyphenyl)-4-oxybutyric acid synthase</fullName>
    </alternativeName>
    <alternativeName>
        <fullName evidence="7">o-succinylbenzoic acid synthase</fullName>
    </alternativeName>
</protein>
<dbReference type="SUPFAM" id="SSF51604">
    <property type="entry name" value="Enolase C-terminal domain-like"/>
    <property type="match status" value="1"/>
</dbReference>
<dbReference type="InterPro" id="IPR036849">
    <property type="entry name" value="Enolase-like_C_sf"/>
</dbReference>
<dbReference type="InterPro" id="IPR013342">
    <property type="entry name" value="Mandelate_racemase_C"/>
</dbReference>
<feature type="active site" description="Proton acceptor" evidence="7">
    <location>
        <position position="262"/>
    </location>
</feature>
<organism evidence="9 10">
    <name type="scientific">Sutcliffiella horikoshii</name>
    <dbReference type="NCBI Taxonomy" id="79883"/>
    <lineage>
        <taxon>Bacteria</taxon>
        <taxon>Bacillati</taxon>
        <taxon>Bacillota</taxon>
        <taxon>Bacilli</taxon>
        <taxon>Bacillales</taxon>
        <taxon>Bacillaceae</taxon>
        <taxon>Sutcliffiella</taxon>
    </lineage>
</organism>